<proteinExistence type="inferred from homology"/>
<dbReference type="PANTHER" id="PTHR11926:SF1534">
    <property type="entry name" value="GLYCOSYLTRANSFERASE"/>
    <property type="match status" value="1"/>
</dbReference>
<comment type="caution">
    <text evidence="2">The sequence shown here is derived from an EMBL/GenBank/DDBJ whole genome shotgun (WGS) entry which is preliminary data.</text>
</comment>
<evidence type="ECO:0000313" key="3">
    <source>
        <dbReference type="Proteomes" id="UP001187471"/>
    </source>
</evidence>
<comment type="similarity">
    <text evidence="1">Belongs to the UDP-glycosyltransferase family.</text>
</comment>
<dbReference type="AlphaFoldDB" id="A0AA88RXN2"/>
<name>A0AA88RXN2_9ASTE</name>
<protein>
    <submittedName>
        <fullName evidence="2">Uncharacterized protein</fullName>
    </submittedName>
</protein>
<organism evidence="2 3">
    <name type="scientific">Escallonia rubra</name>
    <dbReference type="NCBI Taxonomy" id="112253"/>
    <lineage>
        <taxon>Eukaryota</taxon>
        <taxon>Viridiplantae</taxon>
        <taxon>Streptophyta</taxon>
        <taxon>Embryophyta</taxon>
        <taxon>Tracheophyta</taxon>
        <taxon>Spermatophyta</taxon>
        <taxon>Magnoliopsida</taxon>
        <taxon>eudicotyledons</taxon>
        <taxon>Gunneridae</taxon>
        <taxon>Pentapetalae</taxon>
        <taxon>asterids</taxon>
        <taxon>campanulids</taxon>
        <taxon>Escalloniales</taxon>
        <taxon>Escalloniaceae</taxon>
        <taxon>Escallonia</taxon>
    </lineage>
</organism>
<gene>
    <name evidence="2" type="ORF">RJ640_026068</name>
</gene>
<accession>A0AA88RXN2</accession>
<reference evidence="2" key="1">
    <citation type="submission" date="2022-12" db="EMBL/GenBank/DDBJ databases">
        <title>Draft genome assemblies for two species of Escallonia (Escalloniales).</title>
        <authorList>
            <person name="Chanderbali A."/>
            <person name="Dervinis C."/>
            <person name="Anghel I."/>
            <person name="Soltis D."/>
            <person name="Soltis P."/>
            <person name="Zapata F."/>
        </authorList>
    </citation>
    <scope>NUCLEOTIDE SEQUENCE</scope>
    <source>
        <strain evidence="2">UCBG92.1500</strain>
        <tissue evidence="2">Leaf</tissue>
    </source>
</reference>
<sequence>MAELKCMGSQNLANLLQTLSSEGLPWLDTKQEGSVIYVSFGSLTGLHEKQQKKILQGLSESGRPFLLVIRSLGGEEMKAMKEEWSENGLMMVSWCSPDNKYKAGGGVLGTGVRAMINDERVEGNNEIKIYIHNEVRESKSQ</sequence>
<dbReference type="GO" id="GO:0080044">
    <property type="term" value="F:quercetin 7-O-glucosyltransferase activity"/>
    <property type="evidence" value="ECO:0007669"/>
    <property type="project" value="TreeGrafter"/>
</dbReference>
<evidence type="ECO:0000256" key="1">
    <source>
        <dbReference type="ARBA" id="ARBA00009995"/>
    </source>
</evidence>
<dbReference type="EMBL" id="JAVXUO010000516">
    <property type="protein sequence ID" value="KAK2991565.1"/>
    <property type="molecule type" value="Genomic_DNA"/>
</dbReference>
<dbReference type="PANTHER" id="PTHR11926">
    <property type="entry name" value="GLUCOSYL/GLUCURONOSYL TRANSFERASES"/>
    <property type="match status" value="1"/>
</dbReference>
<dbReference type="Proteomes" id="UP001187471">
    <property type="component" value="Unassembled WGS sequence"/>
</dbReference>
<dbReference type="SUPFAM" id="SSF53756">
    <property type="entry name" value="UDP-Glycosyltransferase/glycogen phosphorylase"/>
    <property type="match status" value="1"/>
</dbReference>
<keyword evidence="3" id="KW-1185">Reference proteome</keyword>
<dbReference type="GO" id="GO:0080043">
    <property type="term" value="F:quercetin 3-O-glucosyltransferase activity"/>
    <property type="evidence" value="ECO:0007669"/>
    <property type="project" value="TreeGrafter"/>
</dbReference>
<evidence type="ECO:0000313" key="2">
    <source>
        <dbReference type="EMBL" id="KAK2991565.1"/>
    </source>
</evidence>
<dbReference type="Gene3D" id="3.40.50.2000">
    <property type="entry name" value="Glycogen Phosphorylase B"/>
    <property type="match status" value="1"/>
</dbReference>